<dbReference type="Proteomes" id="UP000295444">
    <property type="component" value="Unassembled WGS sequence"/>
</dbReference>
<keyword evidence="3" id="KW-1185">Reference proteome</keyword>
<dbReference type="AlphaFoldDB" id="A0A4R6SLY4"/>
<proteinExistence type="predicted"/>
<dbReference type="SUPFAM" id="SSF159275">
    <property type="entry name" value="PA1994-like"/>
    <property type="match status" value="1"/>
</dbReference>
<reference evidence="2 3" key="1">
    <citation type="submission" date="2019-03" db="EMBL/GenBank/DDBJ databases">
        <title>Genomic Encyclopedia of Type Strains, Phase IV (KMG-IV): sequencing the most valuable type-strain genomes for metagenomic binning, comparative biology and taxonomic classification.</title>
        <authorList>
            <person name="Goeker M."/>
        </authorList>
    </citation>
    <scope>NUCLEOTIDE SEQUENCE [LARGE SCALE GENOMIC DNA]</scope>
    <source>
        <strain evidence="2 3">DSM 45361</strain>
    </source>
</reference>
<evidence type="ECO:0000256" key="1">
    <source>
        <dbReference type="SAM" id="MobiDB-lite"/>
    </source>
</evidence>
<organism evidence="2 3">
    <name type="scientific">Labedaea rhizosphaerae</name>
    <dbReference type="NCBI Taxonomy" id="598644"/>
    <lineage>
        <taxon>Bacteria</taxon>
        <taxon>Bacillati</taxon>
        <taxon>Actinomycetota</taxon>
        <taxon>Actinomycetes</taxon>
        <taxon>Pseudonocardiales</taxon>
        <taxon>Pseudonocardiaceae</taxon>
        <taxon>Labedaea</taxon>
    </lineage>
</organism>
<evidence type="ECO:0000313" key="2">
    <source>
        <dbReference type="EMBL" id="TDQ04881.1"/>
    </source>
</evidence>
<feature type="compositionally biased region" description="Basic and acidic residues" evidence="1">
    <location>
        <begin position="7"/>
        <end position="18"/>
    </location>
</feature>
<dbReference type="RefSeq" id="WP_243753806.1">
    <property type="nucleotide sequence ID" value="NZ_SNXZ01000001.1"/>
</dbReference>
<sequence length="217" mass="23309">MTVPHDGTAERAGAERAPARSATTRHPVIITWQGASPPSMESVRLLVAADRMRASGRMITAADPERGTEAFSASFEASVDKADPSGRLLLRTATVTEERQISLSRSEDGFWLCDTGGGTNRNEFGGAIDVDVAGAVTFNALPIRRFGLHRTPGEQTLPVVFISLPDLAITVVEQTYRTVSIGERESVIALQRGDNVTELTVDADGMVLDYPGVSRRV</sequence>
<dbReference type="EMBL" id="SNXZ01000001">
    <property type="protein sequence ID" value="TDQ04881.1"/>
    <property type="molecule type" value="Genomic_DNA"/>
</dbReference>
<name>A0A4R6SLY4_LABRH</name>
<gene>
    <name evidence="2" type="ORF">EV186_101842</name>
</gene>
<comment type="caution">
    <text evidence="2">The sequence shown here is derived from an EMBL/GenBank/DDBJ whole genome shotgun (WGS) entry which is preliminary data.</text>
</comment>
<evidence type="ECO:0008006" key="4">
    <source>
        <dbReference type="Google" id="ProtNLM"/>
    </source>
</evidence>
<feature type="region of interest" description="Disordered" evidence="1">
    <location>
        <begin position="1"/>
        <end position="24"/>
    </location>
</feature>
<dbReference type="InterPro" id="IPR009467">
    <property type="entry name" value="Glycolipid-bd_prot_put"/>
</dbReference>
<accession>A0A4R6SLY4</accession>
<evidence type="ECO:0000313" key="3">
    <source>
        <dbReference type="Proteomes" id="UP000295444"/>
    </source>
</evidence>
<protein>
    <recommendedName>
        <fullName evidence="4">Glycolipid-binding protein</fullName>
    </recommendedName>
</protein>
<dbReference type="Pfam" id="PF06475">
    <property type="entry name" value="Glycolipid_bind"/>
    <property type="match status" value="1"/>
</dbReference>